<feature type="transmembrane region" description="Helical" evidence="6">
    <location>
        <begin position="46"/>
        <end position="65"/>
    </location>
</feature>
<dbReference type="GO" id="GO:0005886">
    <property type="term" value="C:plasma membrane"/>
    <property type="evidence" value="ECO:0007669"/>
    <property type="project" value="UniProtKB-SubCell"/>
</dbReference>
<evidence type="ECO:0000256" key="5">
    <source>
        <dbReference type="ARBA" id="ARBA00023136"/>
    </source>
</evidence>
<feature type="transmembrane region" description="Helical" evidence="6">
    <location>
        <begin position="247"/>
        <end position="266"/>
    </location>
</feature>
<evidence type="ECO:0000256" key="3">
    <source>
        <dbReference type="ARBA" id="ARBA00022692"/>
    </source>
</evidence>
<feature type="transmembrane region" description="Helical" evidence="6">
    <location>
        <begin position="286"/>
        <end position="306"/>
    </location>
</feature>
<keyword evidence="6" id="KW-0675">Receptor</keyword>
<sequence>MITYKRNKNLKLTKEIFKPFHYALTINGLLPFEKNVYELNYHKIKLFYGIIIFILSCVAEVNYRNTIFEKIETNSSIIKFIVESSSPVTMIGLFSSYYIIYSSRIKLRDIMTEFIYSDSQLSVISSLEGVKRDMSPIKTWSTGLIILYVFTVLRFIIIRIVLINLKGSLVSMTRIFVDNNQMLLCLCFILFLISMEERFITINKLVNLKIEESRNQDKYPIFCDSFNRHVDEIVAIHRRNTELMEKINSIFSFVLLVDLTAAFLNLLEGIHLILCKLTFHTFEYKLLETIELTTSCVLMALVPIMMAQKSMNLSNQGTVYPNALNEKEPRTCDALTYFDTYSRWRAMQTCLKVSARKLRKKVKIFRIKYINVVLKCVKTLFVQTVIVSTMLAVQRE</sequence>
<accession>A0AAW1UHS2</accession>
<comment type="function">
    <text evidence="6">Gustatory receptor which mediates acceptance or avoidance behavior, depending on its substrates.</text>
</comment>
<dbReference type="Proteomes" id="UP001431783">
    <property type="component" value="Unassembled WGS sequence"/>
</dbReference>
<protein>
    <recommendedName>
        <fullName evidence="6">Gustatory receptor</fullName>
    </recommendedName>
</protein>
<comment type="subcellular location">
    <subcellularLocation>
        <location evidence="1 6">Cell membrane</location>
        <topology evidence="1 6">Multi-pass membrane protein</topology>
    </subcellularLocation>
</comment>
<proteinExistence type="inferred from homology"/>
<dbReference type="GO" id="GO:0050909">
    <property type="term" value="P:sensory perception of taste"/>
    <property type="evidence" value="ECO:0007669"/>
    <property type="project" value="InterPro"/>
</dbReference>
<evidence type="ECO:0000313" key="8">
    <source>
        <dbReference type="Proteomes" id="UP001431783"/>
    </source>
</evidence>
<dbReference type="AlphaFoldDB" id="A0AAW1UHS2"/>
<gene>
    <name evidence="7" type="ORF">WA026_010130</name>
</gene>
<dbReference type="Pfam" id="PF08395">
    <property type="entry name" value="7tm_7"/>
    <property type="match status" value="1"/>
</dbReference>
<dbReference type="EMBL" id="JARQZJ010000064">
    <property type="protein sequence ID" value="KAK9880254.1"/>
    <property type="molecule type" value="Genomic_DNA"/>
</dbReference>
<feature type="transmembrane region" description="Helical" evidence="6">
    <location>
        <begin position="369"/>
        <end position="393"/>
    </location>
</feature>
<dbReference type="GO" id="GO:0007165">
    <property type="term" value="P:signal transduction"/>
    <property type="evidence" value="ECO:0007669"/>
    <property type="project" value="UniProtKB-KW"/>
</dbReference>
<keyword evidence="3 6" id="KW-0812">Transmembrane</keyword>
<reference evidence="7 8" key="1">
    <citation type="submission" date="2023-03" db="EMBL/GenBank/DDBJ databases">
        <title>Genome insight into feeding habits of ladybird beetles.</title>
        <authorList>
            <person name="Li H.-S."/>
            <person name="Huang Y.-H."/>
            <person name="Pang H."/>
        </authorList>
    </citation>
    <scope>NUCLEOTIDE SEQUENCE [LARGE SCALE GENOMIC DNA]</scope>
    <source>
        <strain evidence="7">SYSU_2023b</strain>
        <tissue evidence="7">Whole body</tissue>
    </source>
</reference>
<keyword evidence="8" id="KW-1185">Reference proteome</keyword>
<feature type="transmembrane region" description="Helical" evidence="6">
    <location>
        <begin position="181"/>
        <end position="200"/>
    </location>
</feature>
<evidence type="ECO:0000256" key="1">
    <source>
        <dbReference type="ARBA" id="ARBA00004651"/>
    </source>
</evidence>
<keyword evidence="4 6" id="KW-1133">Transmembrane helix</keyword>
<evidence type="ECO:0000256" key="6">
    <source>
        <dbReference type="RuleBase" id="RU363108"/>
    </source>
</evidence>
<keyword evidence="5 6" id="KW-0472">Membrane</keyword>
<organism evidence="7 8">
    <name type="scientific">Henosepilachna vigintioctopunctata</name>
    <dbReference type="NCBI Taxonomy" id="420089"/>
    <lineage>
        <taxon>Eukaryota</taxon>
        <taxon>Metazoa</taxon>
        <taxon>Ecdysozoa</taxon>
        <taxon>Arthropoda</taxon>
        <taxon>Hexapoda</taxon>
        <taxon>Insecta</taxon>
        <taxon>Pterygota</taxon>
        <taxon>Neoptera</taxon>
        <taxon>Endopterygota</taxon>
        <taxon>Coleoptera</taxon>
        <taxon>Polyphaga</taxon>
        <taxon>Cucujiformia</taxon>
        <taxon>Coccinelloidea</taxon>
        <taxon>Coccinellidae</taxon>
        <taxon>Epilachninae</taxon>
        <taxon>Epilachnini</taxon>
        <taxon>Henosepilachna</taxon>
    </lineage>
</organism>
<evidence type="ECO:0000256" key="4">
    <source>
        <dbReference type="ARBA" id="ARBA00022989"/>
    </source>
</evidence>
<name>A0AAW1UHS2_9CUCU</name>
<comment type="caution">
    <text evidence="7">The sequence shown here is derived from an EMBL/GenBank/DDBJ whole genome shotgun (WGS) entry which is preliminary data.</text>
</comment>
<dbReference type="InterPro" id="IPR013604">
    <property type="entry name" value="7TM_chemorcpt"/>
</dbReference>
<keyword evidence="6" id="KW-0807">Transducer</keyword>
<comment type="similarity">
    <text evidence="6">Belongs to the insect chemoreceptor superfamily. Gustatory receptor (GR) family.</text>
</comment>
<feature type="transmembrane region" description="Helical" evidence="6">
    <location>
        <begin position="77"/>
        <end position="101"/>
    </location>
</feature>
<keyword evidence="2 6" id="KW-1003">Cell membrane</keyword>
<feature type="transmembrane region" description="Helical" evidence="6">
    <location>
        <begin position="140"/>
        <end position="161"/>
    </location>
</feature>
<evidence type="ECO:0000313" key="7">
    <source>
        <dbReference type="EMBL" id="KAK9880254.1"/>
    </source>
</evidence>
<evidence type="ECO:0000256" key="2">
    <source>
        <dbReference type="ARBA" id="ARBA00022475"/>
    </source>
</evidence>